<evidence type="ECO:0000313" key="4">
    <source>
        <dbReference type="Proteomes" id="UP000321548"/>
    </source>
</evidence>
<comment type="caution">
    <text evidence="3">The sequence shown here is derived from an EMBL/GenBank/DDBJ whole genome shotgun (WGS) entry which is preliminary data.</text>
</comment>
<dbReference type="EMBL" id="VDUY01000003">
    <property type="protein sequence ID" value="TXL65998.1"/>
    <property type="molecule type" value="Genomic_DNA"/>
</dbReference>
<protein>
    <submittedName>
        <fullName evidence="3">Uncharacterized protein</fullName>
    </submittedName>
</protein>
<feature type="transmembrane region" description="Helical" evidence="2">
    <location>
        <begin position="20"/>
        <end position="39"/>
    </location>
</feature>
<accession>A0A5C8NXH8</accession>
<sequence length="289" mass="29991">MSGRSLFARRTRGQALVETLVVAIALVPLAVLVVLLGKYQSIRSATVAASRSLAFDCAARPADCADPARVDWLVQGLRQRHFDRQALWRDRAGRPLLERLSDVGAAVAPQRFDAGLGTALGRAASVDLTGIGGAGGLYNGSGFTFGNGAPGASAARLLDTLAGPARFGLAIEGGLSEARVQLAVAPSHAANVGFARLDPLALTMRSRTVVLTDAWNASGPDNGAASVLARSGAGSRLDSVRETRLAVGYQLTRWSIGLMGAIGLEPYAGDFRPQQGNPDAVPADRLGQP</sequence>
<evidence type="ECO:0000256" key="2">
    <source>
        <dbReference type="SAM" id="Phobius"/>
    </source>
</evidence>
<keyword evidence="4" id="KW-1185">Reference proteome</keyword>
<keyword evidence="2" id="KW-1133">Transmembrane helix</keyword>
<evidence type="ECO:0000256" key="1">
    <source>
        <dbReference type="SAM" id="MobiDB-lite"/>
    </source>
</evidence>
<proteinExistence type="predicted"/>
<feature type="region of interest" description="Disordered" evidence="1">
    <location>
        <begin position="270"/>
        <end position="289"/>
    </location>
</feature>
<dbReference type="RefSeq" id="WP_147703912.1">
    <property type="nucleotide sequence ID" value="NZ_VDUY01000003.1"/>
</dbReference>
<name>A0A5C8NXH8_9BURK</name>
<keyword evidence="2" id="KW-0812">Transmembrane</keyword>
<organism evidence="3 4">
    <name type="scientific">Zeimonas arvi</name>
    <dbReference type="NCBI Taxonomy" id="2498847"/>
    <lineage>
        <taxon>Bacteria</taxon>
        <taxon>Pseudomonadati</taxon>
        <taxon>Pseudomonadota</taxon>
        <taxon>Betaproteobacteria</taxon>
        <taxon>Burkholderiales</taxon>
        <taxon>Burkholderiaceae</taxon>
        <taxon>Zeimonas</taxon>
    </lineage>
</organism>
<evidence type="ECO:0000313" key="3">
    <source>
        <dbReference type="EMBL" id="TXL65998.1"/>
    </source>
</evidence>
<keyword evidence="2" id="KW-0472">Membrane</keyword>
<gene>
    <name evidence="3" type="ORF">FHP08_07930</name>
</gene>
<dbReference type="Proteomes" id="UP000321548">
    <property type="component" value="Unassembled WGS sequence"/>
</dbReference>
<dbReference type="OrthoDB" id="8779905at2"/>
<reference evidence="3 4" key="1">
    <citation type="submission" date="2019-06" db="EMBL/GenBank/DDBJ databases">
        <title>Quisquiliibacterium sp. nov., isolated from a maize field.</title>
        <authorList>
            <person name="Lin S.-Y."/>
            <person name="Tsai C.-F."/>
            <person name="Young C.-C."/>
        </authorList>
    </citation>
    <scope>NUCLEOTIDE SEQUENCE [LARGE SCALE GENOMIC DNA]</scope>
    <source>
        <strain evidence="3 4">CC-CFT501</strain>
    </source>
</reference>
<dbReference type="AlphaFoldDB" id="A0A5C8NXH8"/>